<dbReference type="RefSeq" id="WP_052113918.1">
    <property type="nucleotide sequence ID" value="NZ_BJYK01000012.1"/>
</dbReference>
<evidence type="ECO:0000256" key="1">
    <source>
        <dbReference type="SAM" id="Phobius"/>
    </source>
</evidence>
<gene>
    <name evidence="2" type="ORF">AFE02nite_31570</name>
</gene>
<dbReference type="AlphaFoldDB" id="A0A511Z1W1"/>
<accession>A0A511Z1W1</accession>
<dbReference type="PANTHER" id="PTHR48098">
    <property type="entry name" value="ENTEROCHELIN ESTERASE-RELATED"/>
    <property type="match status" value="1"/>
</dbReference>
<evidence type="ECO:0008006" key="4">
    <source>
        <dbReference type="Google" id="ProtNLM"/>
    </source>
</evidence>
<dbReference type="InterPro" id="IPR000801">
    <property type="entry name" value="Esterase-like"/>
</dbReference>
<dbReference type="EMBL" id="BJYK01000012">
    <property type="protein sequence ID" value="GEN81423.1"/>
    <property type="molecule type" value="Genomic_DNA"/>
</dbReference>
<dbReference type="Proteomes" id="UP000321484">
    <property type="component" value="Unassembled WGS sequence"/>
</dbReference>
<proteinExistence type="predicted"/>
<dbReference type="GO" id="GO:0016747">
    <property type="term" value="F:acyltransferase activity, transferring groups other than amino-acyl groups"/>
    <property type="evidence" value="ECO:0007669"/>
    <property type="project" value="TreeGrafter"/>
</dbReference>
<dbReference type="OrthoDB" id="184858at2"/>
<feature type="transmembrane region" description="Helical" evidence="1">
    <location>
        <begin position="58"/>
        <end position="80"/>
    </location>
</feature>
<dbReference type="SUPFAM" id="SSF53474">
    <property type="entry name" value="alpha/beta-Hydrolases"/>
    <property type="match status" value="1"/>
</dbReference>
<keyword evidence="1" id="KW-0812">Transmembrane</keyword>
<dbReference type="PANTHER" id="PTHR48098:SF1">
    <property type="entry name" value="DIACYLGLYCEROL ACYLTRANSFERASE_MYCOLYLTRANSFERASE AG85A"/>
    <property type="match status" value="1"/>
</dbReference>
<feature type="transmembrane region" description="Helical" evidence="1">
    <location>
        <begin position="20"/>
        <end position="43"/>
    </location>
</feature>
<protein>
    <recommendedName>
        <fullName evidence="4">Esterase</fullName>
    </recommendedName>
</protein>
<evidence type="ECO:0000313" key="2">
    <source>
        <dbReference type="EMBL" id="GEN81423.1"/>
    </source>
</evidence>
<dbReference type="Pfam" id="PF00756">
    <property type="entry name" value="Esterase"/>
    <property type="match status" value="1"/>
</dbReference>
<name>A0A511Z1W1_9CELL</name>
<evidence type="ECO:0000313" key="3">
    <source>
        <dbReference type="Proteomes" id="UP000321484"/>
    </source>
</evidence>
<keyword evidence="3" id="KW-1185">Reference proteome</keyword>
<sequence>MTTGSGTLPPGFSTTHGGWVASMPVAVVVVLVAIALAVVAVLVRRRARRRGGRARSPWLLWPAAVLALVVGVAVGVNAWAGYLPDVMAVRTWLAGQGIGTSPLTAAATREGSTTSGAVQRVAVDAPAGLGVQDDPMWVYTPPGYDPDHARYPVVYLMHGSPGTPADWFAGGDAAATLDALIDAGSIQPVLVVAPDLDGTHSTDTECLDSTTGGPQVETYLLDVVVPYVDAHYATVADRSGRAVGGMSSGGFCAVDLGLHHQDVFSAIAAIEPYTEPGDGGRAMLATQAEFDRHDAAHYLPGLEFAHPMHVFVDIPGAARDTISGRESAALVRMLEDAGQDVHVRTEPGQGHTWTTARLALPYALVDLVPDLAPGPATTAGAARSASPP</sequence>
<comment type="caution">
    <text evidence="2">The sequence shown here is derived from an EMBL/GenBank/DDBJ whole genome shotgun (WGS) entry which is preliminary data.</text>
</comment>
<dbReference type="Gene3D" id="3.40.50.1820">
    <property type="entry name" value="alpha/beta hydrolase"/>
    <property type="match status" value="1"/>
</dbReference>
<dbReference type="InterPro" id="IPR029058">
    <property type="entry name" value="AB_hydrolase_fold"/>
</dbReference>
<reference evidence="2 3" key="1">
    <citation type="submission" date="2019-07" db="EMBL/GenBank/DDBJ databases">
        <title>Whole genome shotgun sequence of Actinotalea fermentans NBRC 105374.</title>
        <authorList>
            <person name="Hosoyama A."/>
            <person name="Uohara A."/>
            <person name="Ohji S."/>
            <person name="Ichikawa N."/>
        </authorList>
    </citation>
    <scope>NUCLEOTIDE SEQUENCE [LARGE SCALE GENOMIC DNA]</scope>
    <source>
        <strain evidence="2 3">NBRC 105374</strain>
    </source>
</reference>
<keyword evidence="1" id="KW-1133">Transmembrane helix</keyword>
<dbReference type="InterPro" id="IPR050583">
    <property type="entry name" value="Mycobacterial_A85_antigen"/>
</dbReference>
<organism evidence="2 3">
    <name type="scientific">Actinotalea fermentans</name>
    <dbReference type="NCBI Taxonomy" id="43671"/>
    <lineage>
        <taxon>Bacteria</taxon>
        <taxon>Bacillati</taxon>
        <taxon>Actinomycetota</taxon>
        <taxon>Actinomycetes</taxon>
        <taxon>Micrococcales</taxon>
        <taxon>Cellulomonadaceae</taxon>
        <taxon>Actinotalea</taxon>
    </lineage>
</organism>
<keyword evidence="1" id="KW-0472">Membrane</keyword>